<dbReference type="Proteomes" id="UP001500218">
    <property type="component" value="Unassembled WGS sequence"/>
</dbReference>
<comment type="caution">
    <text evidence="3">The sequence shown here is derived from an EMBL/GenBank/DDBJ whole genome shotgun (WGS) entry which is preliminary data.</text>
</comment>
<feature type="region of interest" description="Disordered" evidence="1">
    <location>
        <begin position="180"/>
        <end position="217"/>
    </location>
</feature>
<keyword evidence="2" id="KW-0812">Transmembrane</keyword>
<dbReference type="EMBL" id="BAAALT010000014">
    <property type="protein sequence ID" value="GAA1788234.1"/>
    <property type="molecule type" value="Genomic_DNA"/>
</dbReference>
<name>A0ABN2LH68_9ACTN</name>
<evidence type="ECO:0000313" key="4">
    <source>
        <dbReference type="Proteomes" id="UP001500218"/>
    </source>
</evidence>
<organism evidence="3 4">
    <name type="scientific">Luedemannella flava</name>
    <dbReference type="NCBI Taxonomy" id="349316"/>
    <lineage>
        <taxon>Bacteria</taxon>
        <taxon>Bacillati</taxon>
        <taxon>Actinomycetota</taxon>
        <taxon>Actinomycetes</taxon>
        <taxon>Micromonosporales</taxon>
        <taxon>Micromonosporaceae</taxon>
        <taxon>Luedemannella</taxon>
    </lineage>
</organism>
<sequence length="217" mass="23462">MGSTPLREVGHVFNRRAIVKSHSDLFREELGESYDHFKAAASHAPGGAAEFMTPAYDKTRDMASRRWKQGVAVVIPVYETMKDGARNARGMAEKKMSRDTDRNVMPTLLVLLAAGIAIGALGALVMRRRRAAQEWDEFEPSSSLEAETGDTHGMVSAATRRMATGAASVADGVSNQAGRLADSLREKAGEPSYSAFADENETADDMVARAGNQEQMP</sequence>
<feature type="transmembrane region" description="Helical" evidence="2">
    <location>
        <begin position="104"/>
        <end position="125"/>
    </location>
</feature>
<protein>
    <submittedName>
        <fullName evidence="3">Uncharacterized protein</fullName>
    </submittedName>
</protein>
<evidence type="ECO:0000313" key="3">
    <source>
        <dbReference type="EMBL" id="GAA1788234.1"/>
    </source>
</evidence>
<reference evidence="3 4" key="1">
    <citation type="journal article" date="2019" name="Int. J. Syst. Evol. Microbiol.">
        <title>The Global Catalogue of Microorganisms (GCM) 10K type strain sequencing project: providing services to taxonomists for standard genome sequencing and annotation.</title>
        <authorList>
            <consortium name="The Broad Institute Genomics Platform"/>
            <consortium name="The Broad Institute Genome Sequencing Center for Infectious Disease"/>
            <person name="Wu L."/>
            <person name="Ma J."/>
        </authorList>
    </citation>
    <scope>NUCLEOTIDE SEQUENCE [LARGE SCALE GENOMIC DNA]</scope>
    <source>
        <strain evidence="3 4">JCM 13250</strain>
    </source>
</reference>
<keyword evidence="2" id="KW-1133">Transmembrane helix</keyword>
<evidence type="ECO:0000256" key="2">
    <source>
        <dbReference type="SAM" id="Phobius"/>
    </source>
</evidence>
<keyword evidence="2" id="KW-0472">Membrane</keyword>
<gene>
    <name evidence="3" type="ORF">GCM10009682_07920</name>
</gene>
<evidence type="ECO:0000256" key="1">
    <source>
        <dbReference type="SAM" id="MobiDB-lite"/>
    </source>
</evidence>
<proteinExistence type="predicted"/>
<keyword evidence="4" id="KW-1185">Reference proteome</keyword>
<accession>A0ABN2LH68</accession>